<evidence type="ECO:0000256" key="1">
    <source>
        <dbReference type="ARBA" id="ARBA00004496"/>
    </source>
</evidence>
<protein>
    <recommendedName>
        <fullName evidence="8">tRNA(Ile)-lysidine synthase</fullName>
        <ecNumber evidence="8">6.3.4.19</ecNumber>
    </recommendedName>
    <alternativeName>
        <fullName evidence="8">tRNA(Ile)-2-lysyl-cytidine synthase</fullName>
    </alternativeName>
    <alternativeName>
        <fullName evidence="8">tRNA(Ile)-lysidine synthetase</fullName>
    </alternativeName>
</protein>
<dbReference type="NCBIfam" id="TIGR02432">
    <property type="entry name" value="lysidine_TilS_N"/>
    <property type="match status" value="1"/>
</dbReference>
<evidence type="ECO:0000313" key="10">
    <source>
        <dbReference type="EMBL" id="SDP67270.1"/>
    </source>
</evidence>
<comment type="subcellular location">
    <subcellularLocation>
        <location evidence="1 8">Cytoplasm</location>
    </subcellularLocation>
</comment>
<feature type="binding site" evidence="8">
    <location>
        <begin position="26"/>
        <end position="31"/>
    </location>
    <ligand>
        <name>ATP</name>
        <dbReference type="ChEBI" id="CHEBI:30616"/>
    </ligand>
</feature>
<evidence type="ECO:0000256" key="5">
    <source>
        <dbReference type="ARBA" id="ARBA00022741"/>
    </source>
</evidence>
<dbReference type="Pfam" id="PF11734">
    <property type="entry name" value="TilS_C"/>
    <property type="match status" value="1"/>
</dbReference>
<comment type="similarity">
    <text evidence="8">Belongs to the tRNA(Ile)-lysidine synthase family.</text>
</comment>
<evidence type="ECO:0000256" key="6">
    <source>
        <dbReference type="ARBA" id="ARBA00022840"/>
    </source>
</evidence>
<dbReference type="CDD" id="cd01992">
    <property type="entry name" value="TilS_N"/>
    <property type="match status" value="1"/>
</dbReference>
<evidence type="ECO:0000256" key="7">
    <source>
        <dbReference type="ARBA" id="ARBA00048539"/>
    </source>
</evidence>
<dbReference type="SUPFAM" id="SSF56037">
    <property type="entry name" value="PheT/TilS domain"/>
    <property type="match status" value="1"/>
</dbReference>
<dbReference type="EMBL" id="FNIZ01000027">
    <property type="protein sequence ID" value="SDP67270.1"/>
    <property type="molecule type" value="Genomic_DNA"/>
</dbReference>
<dbReference type="OrthoDB" id="9807403at2"/>
<dbReference type="GO" id="GO:0005737">
    <property type="term" value="C:cytoplasm"/>
    <property type="evidence" value="ECO:0007669"/>
    <property type="project" value="UniProtKB-SubCell"/>
</dbReference>
<dbReference type="InterPro" id="IPR012796">
    <property type="entry name" value="Lysidine-tRNA-synth_C"/>
</dbReference>
<evidence type="ECO:0000259" key="9">
    <source>
        <dbReference type="SMART" id="SM00977"/>
    </source>
</evidence>
<evidence type="ECO:0000256" key="4">
    <source>
        <dbReference type="ARBA" id="ARBA00022694"/>
    </source>
</evidence>
<proteinExistence type="inferred from homology"/>
<keyword evidence="3 8" id="KW-0436">Ligase</keyword>
<dbReference type="NCBIfam" id="TIGR02433">
    <property type="entry name" value="lysidine_TilS_C"/>
    <property type="match status" value="1"/>
</dbReference>
<name>A0A1H0UMH6_HALAD</name>
<dbReference type="PANTHER" id="PTHR43033">
    <property type="entry name" value="TRNA(ILE)-LYSIDINE SYNTHASE-RELATED"/>
    <property type="match status" value="1"/>
</dbReference>
<dbReference type="Proteomes" id="UP000198860">
    <property type="component" value="Unassembled WGS sequence"/>
</dbReference>
<feature type="domain" description="Lysidine-tRNA(Ile) synthetase C-terminal" evidence="9">
    <location>
        <begin position="384"/>
        <end position="456"/>
    </location>
</feature>
<evidence type="ECO:0000256" key="8">
    <source>
        <dbReference type="HAMAP-Rule" id="MF_01161"/>
    </source>
</evidence>
<reference evidence="11" key="1">
    <citation type="submission" date="2016-10" db="EMBL/GenBank/DDBJ databases">
        <authorList>
            <person name="Varghese N."/>
            <person name="Submissions S."/>
        </authorList>
    </citation>
    <scope>NUCLEOTIDE SEQUENCE [LARGE SCALE GENOMIC DNA]</scope>
    <source>
        <strain evidence="11">CGMCC 1.3703</strain>
    </source>
</reference>
<comment type="domain">
    <text evidence="8">The N-terminal region contains the highly conserved SGGXDS motif, predicted to be a P-loop motif involved in ATP binding.</text>
</comment>
<accession>A0A1H0UMH6</accession>
<keyword evidence="4 8" id="KW-0819">tRNA processing</keyword>
<dbReference type="SMART" id="SM00977">
    <property type="entry name" value="TilS_C"/>
    <property type="match status" value="1"/>
</dbReference>
<dbReference type="SUPFAM" id="SSF52402">
    <property type="entry name" value="Adenine nucleotide alpha hydrolases-like"/>
    <property type="match status" value="1"/>
</dbReference>
<dbReference type="InterPro" id="IPR011063">
    <property type="entry name" value="TilS/TtcA_N"/>
</dbReference>
<dbReference type="InterPro" id="IPR014729">
    <property type="entry name" value="Rossmann-like_a/b/a_fold"/>
</dbReference>
<dbReference type="Pfam" id="PF01171">
    <property type="entry name" value="ATP_bind_3"/>
    <property type="match status" value="1"/>
</dbReference>
<dbReference type="RefSeq" id="WP_089654582.1">
    <property type="nucleotide sequence ID" value="NZ_FNIZ01000027.1"/>
</dbReference>
<evidence type="ECO:0000313" key="11">
    <source>
        <dbReference type="Proteomes" id="UP000198860"/>
    </source>
</evidence>
<dbReference type="PANTHER" id="PTHR43033:SF1">
    <property type="entry name" value="TRNA(ILE)-LYSIDINE SYNTHASE-RELATED"/>
    <property type="match status" value="1"/>
</dbReference>
<dbReference type="GO" id="GO:0032267">
    <property type="term" value="F:tRNA(Ile)-lysidine synthase activity"/>
    <property type="evidence" value="ECO:0007669"/>
    <property type="project" value="UniProtKB-EC"/>
</dbReference>
<dbReference type="InterPro" id="IPR012094">
    <property type="entry name" value="tRNA_Ile_lys_synt"/>
</dbReference>
<dbReference type="EC" id="6.3.4.19" evidence="8"/>
<dbReference type="SUPFAM" id="SSF82829">
    <property type="entry name" value="MesJ substrate recognition domain-like"/>
    <property type="match status" value="1"/>
</dbReference>
<keyword evidence="6 8" id="KW-0067">ATP-binding</keyword>
<dbReference type="GO" id="GO:0005524">
    <property type="term" value="F:ATP binding"/>
    <property type="evidence" value="ECO:0007669"/>
    <property type="project" value="UniProtKB-UniRule"/>
</dbReference>
<dbReference type="HAMAP" id="MF_01161">
    <property type="entry name" value="tRNA_Ile_lys_synt"/>
    <property type="match status" value="1"/>
</dbReference>
<dbReference type="GO" id="GO:0006400">
    <property type="term" value="P:tRNA modification"/>
    <property type="evidence" value="ECO:0007669"/>
    <property type="project" value="UniProtKB-UniRule"/>
</dbReference>
<keyword evidence="2 8" id="KW-0963">Cytoplasm</keyword>
<dbReference type="STRING" id="240303.SAMN05421677_12712"/>
<sequence>MDHAVHTFISKHHMIQPHETILVAVSGGPDSVALLHFLCAMKEKLSLHLIALSVDHQLRGEESQADLRFVETMCEEWGVEFVGTSVDVQAYKKDTGKGTQEAARELRYAFFEKMMYAYEADALAMGHHGDDQAETILMQLMRSARPEAVQGMPATRRFACGRIIRPFLTASKDQIASYLEDRALKVRMDPSNEETEYTRNAVRQYLLPFMKESNPQFHKHMQVWSERAREERSYINEQAQKVLETVHFSSNVEKFVQLSKQTFKTFPLALQRTAFHLILNYLYVNQNEDISYLHEEMFMNLLNDEKPNASLDFPEGLKIIRAYDDISFSFSKEQEWKGYSYILEMGEELQLPDGSQIRADWFSGDGTEDAHTYLCDSHHVNLPLVVRTRQEGDRMRLRGMNGSKKVKDIFIDQKIPARLRPTWPIVTDHAGKILWVVGLKKGGERTSLSSGPWLRLHYKNKADT</sequence>
<dbReference type="InterPro" id="IPR012795">
    <property type="entry name" value="tRNA_Ile_lys_synt_N"/>
</dbReference>
<comment type="function">
    <text evidence="8">Ligates lysine onto the cytidine present at position 34 of the AUA codon-specific tRNA(Ile) that contains the anticodon CAU, in an ATP-dependent manner. Cytidine is converted to lysidine, thus changing the amino acid specificity of the tRNA from methionine to isoleucine.</text>
</comment>
<gene>
    <name evidence="8" type="primary">tilS</name>
    <name evidence="10" type="ORF">SAMN05421677_12712</name>
</gene>
<evidence type="ECO:0000256" key="3">
    <source>
        <dbReference type="ARBA" id="ARBA00022598"/>
    </source>
</evidence>
<comment type="catalytic activity">
    <reaction evidence="7 8">
        <text>cytidine(34) in tRNA(Ile2) + L-lysine + ATP = lysidine(34) in tRNA(Ile2) + AMP + diphosphate + H(+)</text>
        <dbReference type="Rhea" id="RHEA:43744"/>
        <dbReference type="Rhea" id="RHEA-COMP:10625"/>
        <dbReference type="Rhea" id="RHEA-COMP:10670"/>
        <dbReference type="ChEBI" id="CHEBI:15378"/>
        <dbReference type="ChEBI" id="CHEBI:30616"/>
        <dbReference type="ChEBI" id="CHEBI:32551"/>
        <dbReference type="ChEBI" id="CHEBI:33019"/>
        <dbReference type="ChEBI" id="CHEBI:82748"/>
        <dbReference type="ChEBI" id="CHEBI:83665"/>
        <dbReference type="ChEBI" id="CHEBI:456215"/>
        <dbReference type="EC" id="6.3.4.19"/>
    </reaction>
</comment>
<evidence type="ECO:0000256" key="2">
    <source>
        <dbReference type="ARBA" id="ARBA00022490"/>
    </source>
</evidence>
<organism evidence="10 11">
    <name type="scientific">Halobacillus aidingensis</name>
    <dbReference type="NCBI Taxonomy" id="240303"/>
    <lineage>
        <taxon>Bacteria</taxon>
        <taxon>Bacillati</taxon>
        <taxon>Bacillota</taxon>
        <taxon>Bacilli</taxon>
        <taxon>Bacillales</taxon>
        <taxon>Bacillaceae</taxon>
        <taxon>Halobacillus</taxon>
    </lineage>
</organism>
<dbReference type="Gene3D" id="3.40.50.620">
    <property type="entry name" value="HUPs"/>
    <property type="match status" value="1"/>
</dbReference>
<keyword evidence="5 8" id="KW-0547">Nucleotide-binding</keyword>
<keyword evidence="11" id="KW-1185">Reference proteome</keyword>
<dbReference type="Gene3D" id="3.30.465.60">
    <property type="match status" value="1"/>
</dbReference>
<dbReference type="AlphaFoldDB" id="A0A1H0UMH6"/>